<evidence type="ECO:0000256" key="1">
    <source>
        <dbReference type="ARBA" id="ARBA00022676"/>
    </source>
</evidence>
<dbReference type="EMBL" id="JAGSOG010000165">
    <property type="protein sequence ID" value="MBR7836851.1"/>
    <property type="molecule type" value="Genomic_DNA"/>
</dbReference>
<dbReference type="Pfam" id="PF13692">
    <property type="entry name" value="Glyco_trans_1_4"/>
    <property type="match status" value="1"/>
</dbReference>
<name>A0A941ET72_9ACTN</name>
<protein>
    <submittedName>
        <fullName evidence="4">Glycosyltransferase</fullName>
        <ecNumber evidence="4">2.4.-.-</ecNumber>
    </submittedName>
</protein>
<dbReference type="Pfam" id="PF13439">
    <property type="entry name" value="Glyco_transf_4"/>
    <property type="match status" value="1"/>
</dbReference>
<gene>
    <name evidence="4" type="ORF">KDL01_26470</name>
</gene>
<dbReference type="Gene3D" id="3.40.50.2000">
    <property type="entry name" value="Glycogen Phosphorylase B"/>
    <property type="match status" value="2"/>
</dbReference>
<evidence type="ECO:0000313" key="4">
    <source>
        <dbReference type="EMBL" id="MBR7836851.1"/>
    </source>
</evidence>
<dbReference type="InterPro" id="IPR028098">
    <property type="entry name" value="Glyco_trans_4-like_N"/>
</dbReference>
<proteinExistence type="predicted"/>
<evidence type="ECO:0000259" key="3">
    <source>
        <dbReference type="Pfam" id="PF13439"/>
    </source>
</evidence>
<dbReference type="RefSeq" id="WP_212531322.1">
    <property type="nucleotide sequence ID" value="NZ_JAGSOG010000165.1"/>
</dbReference>
<dbReference type="AlphaFoldDB" id="A0A941ET72"/>
<dbReference type="Proteomes" id="UP000675781">
    <property type="component" value="Unassembled WGS sequence"/>
</dbReference>
<dbReference type="PANTHER" id="PTHR12526">
    <property type="entry name" value="GLYCOSYLTRANSFERASE"/>
    <property type="match status" value="1"/>
</dbReference>
<dbReference type="EC" id="2.4.-.-" evidence="4"/>
<dbReference type="GO" id="GO:0016757">
    <property type="term" value="F:glycosyltransferase activity"/>
    <property type="evidence" value="ECO:0007669"/>
    <property type="project" value="UniProtKB-KW"/>
</dbReference>
<keyword evidence="2 4" id="KW-0808">Transferase</keyword>
<reference evidence="4" key="1">
    <citation type="submission" date="2021-04" db="EMBL/GenBank/DDBJ databases">
        <title>Genome based classification of Actinospica acidithermotolerans sp. nov., an actinobacterium isolated from an Indonesian hot spring.</title>
        <authorList>
            <person name="Kusuma A.B."/>
            <person name="Putra K.E."/>
            <person name="Nafisah S."/>
            <person name="Loh J."/>
            <person name="Nouioui I."/>
            <person name="Goodfellow M."/>
        </authorList>
    </citation>
    <scope>NUCLEOTIDE SEQUENCE</scope>
    <source>
        <strain evidence="4">CSCA 57</strain>
    </source>
</reference>
<evidence type="ECO:0000313" key="5">
    <source>
        <dbReference type="Proteomes" id="UP000675781"/>
    </source>
</evidence>
<dbReference type="SUPFAM" id="SSF53756">
    <property type="entry name" value="UDP-Glycosyltransferase/glycogen phosphorylase"/>
    <property type="match status" value="1"/>
</dbReference>
<keyword evidence="5" id="KW-1185">Reference proteome</keyword>
<dbReference type="PANTHER" id="PTHR12526:SF634">
    <property type="entry name" value="BLL3361 PROTEIN"/>
    <property type="match status" value="1"/>
</dbReference>
<evidence type="ECO:0000256" key="2">
    <source>
        <dbReference type="ARBA" id="ARBA00022679"/>
    </source>
</evidence>
<accession>A0A941ET72</accession>
<sequence>MSEPRTPRICVVGSGWRFTSGISYYTCRLSGALADHAEVSAVLMRRLLPRRLYPGRARVGQTLAALDYDPRVEVLDGVDWYWGASIVRAVRLIRRTRPDVLVLEWWTGVVLHSYLVLVLAARSVGARVVVEFHEVEDTGEARIPLVSAVVGRGLRTVLSRADGFLVHSSFDRSVVRQTYDLTGRPIKVVPHGPYDHHRAAHRPGAEPGVYRLLFFGTIRPYKGLEYLVEAFDALSEAEVSRFRLAVVGETWEGWTRPLELIAASRHRDRITLVNRYVSDEEVTGFFADADAVVLPYLRSSASGPLHIAMSNGLPVIVTSVGGLTEAAADYGGAILVPPGDAAALADALREVPERIGAQYQDRHSWEPNVEAVLSFVRSEPAAPEPAATDGGRVRR</sequence>
<comment type="caution">
    <text evidence="4">The sequence shown here is derived from an EMBL/GenBank/DDBJ whole genome shotgun (WGS) entry which is preliminary data.</text>
</comment>
<feature type="domain" description="Glycosyltransferase subfamily 4-like N-terminal" evidence="3">
    <location>
        <begin position="21"/>
        <end position="192"/>
    </location>
</feature>
<keyword evidence="1 4" id="KW-0328">Glycosyltransferase</keyword>
<organism evidence="4 5">
    <name type="scientific">Actinospica durhamensis</name>
    <dbReference type="NCBI Taxonomy" id="1508375"/>
    <lineage>
        <taxon>Bacteria</taxon>
        <taxon>Bacillati</taxon>
        <taxon>Actinomycetota</taxon>
        <taxon>Actinomycetes</taxon>
        <taxon>Catenulisporales</taxon>
        <taxon>Actinospicaceae</taxon>
        <taxon>Actinospica</taxon>
    </lineage>
</organism>